<organism evidence="2 3">
    <name type="scientific">Halobacteriovorax marinus (strain ATCC BAA-682 / DSM 15412 / SJ)</name>
    <name type="common">Bacteriovorax marinus</name>
    <dbReference type="NCBI Taxonomy" id="862908"/>
    <lineage>
        <taxon>Bacteria</taxon>
        <taxon>Pseudomonadati</taxon>
        <taxon>Bdellovibrionota</taxon>
        <taxon>Bacteriovoracia</taxon>
        <taxon>Bacteriovoracales</taxon>
        <taxon>Halobacteriovoraceae</taxon>
        <taxon>Halobacteriovorax</taxon>
    </lineage>
</organism>
<feature type="signal peptide" evidence="1">
    <location>
        <begin position="1"/>
        <end position="25"/>
    </location>
</feature>
<feature type="chain" id="PRO_5003154761" evidence="1">
    <location>
        <begin position="26"/>
        <end position="140"/>
    </location>
</feature>
<dbReference type="AlphaFoldDB" id="E1X5A9"/>
<keyword evidence="1" id="KW-0732">Signal</keyword>
<evidence type="ECO:0000256" key="1">
    <source>
        <dbReference type="SAM" id="SignalP"/>
    </source>
</evidence>
<accession>E1X5A9</accession>
<evidence type="ECO:0000313" key="3">
    <source>
        <dbReference type="Proteomes" id="UP000008963"/>
    </source>
</evidence>
<name>E1X5A9_HALMS</name>
<protein>
    <submittedName>
        <fullName evidence="2">Exported protein</fullName>
    </submittedName>
</protein>
<gene>
    <name evidence="2" type="ordered locus">BMS_0676</name>
</gene>
<dbReference type="PATRIC" id="fig|862908.3.peg.649"/>
<dbReference type="EMBL" id="FQ312005">
    <property type="protein sequence ID" value="CBW25581.1"/>
    <property type="molecule type" value="Genomic_DNA"/>
</dbReference>
<sequence length="140" mass="16024">MAIIGVTMKKIFISLLLAVSLHSFAECDVFLEEVNTCVEYNWTEGPYLNVGPARDFSELSVKFFDADDASEAAIDKEFIEVLPWMIMPNMQHGTRPVVTTELNDGSYLISKILMRKMMGYWEIRFIDSRDKTVLGLFKVQ</sequence>
<reference evidence="3" key="1">
    <citation type="journal article" date="2013" name="ISME J.">
        <title>A small predatory core genome in the divergent marine Bacteriovorax marinus SJ and the terrestrial Bdellovibrio bacteriovorus.</title>
        <authorList>
            <person name="Crossman L.C."/>
            <person name="Chen H."/>
            <person name="Cerdeno-Tarraga A.M."/>
            <person name="Brooks K."/>
            <person name="Quail M.A."/>
            <person name="Pineiro S.A."/>
            <person name="Hobley L."/>
            <person name="Sockett R.E."/>
            <person name="Bentley S.D."/>
            <person name="Parkhill J."/>
            <person name="Williams H.N."/>
            <person name="Stine O.C."/>
        </authorList>
    </citation>
    <scope>NUCLEOTIDE SEQUENCE [LARGE SCALE GENOMIC DNA]</scope>
    <source>
        <strain evidence="3">ATCC BAA-682 / DSM 15412 / SJ</strain>
    </source>
</reference>
<dbReference type="KEGG" id="bmx:BMS_0676"/>
<dbReference type="Proteomes" id="UP000008963">
    <property type="component" value="Chromosome"/>
</dbReference>
<evidence type="ECO:0000313" key="2">
    <source>
        <dbReference type="EMBL" id="CBW25581.1"/>
    </source>
</evidence>
<proteinExistence type="predicted"/>
<keyword evidence="3" id="KW-1185">Reference proteome</keyword>
<dbReference type="STRING" id="862908.BMS_0676"/>
<dbReference type="HOGENOM" id="CLU_1832376_0_0_7"/>